<accession>A0A016TEN8</accession>
<dbReference type="AlphaFoldDB" id="A0A016TEN8"/>
<keyword evidence="2" id="KW-1185">Reference proteome</keyword>
<comment type="caution">
    <text evidence="1">The sequence shown here is derived from an EMBL/GenBank/DDBJ whole genome shotgun (WGS) entry which is preliminary data.</text>
</comment>
<dbReference type="Proteomes" id="UP000024635">
    <property type="component" value="Unassembled WGS sequence"/>
</dbReference>
<name>A0A016TEN8_9BILA</name>
<proteinExistence type="predicted"/>
<gene>
    <name evidence="1" type="primary">Acey_s0109.g104</name>
    <name evidence="1" type="ORF">Y032_0109g104</name>
</gene>
<protein>
    <submittedName>
        <fullName evidence="1">Uncharacterized protein</fullName>
    </submittedName>
</protein>
<dbReference type="EMBL" id="JARK01001445">
    <property type="protein sequence ID" value="EYC01176.1"/>
    <property type="molecule type" value="Genomic_DNA"/>
</dbReference>
<sequence>MQLCPAVQLCGTVISRRGNSYHHSAASYGSDAPYIALKSEFDLRYLGQSHHRPSRPLTNHSTAASSNHFCLMISSTINACRGNH</sequence>
<evidence type="ECO:0000313" key="1">
    <source>
        <dbReference type="EMBL" id="EYC01176.1"/>
    </source>
</evidence>
<reference evidence="2" key="1">
    <citation type="journal article" date="2015" name="Nat. Genet.">
        <title>The genome and transcriptome of the zoonotic hookworm Ancylostoma ceylanicum identify infection-specific gene families.</title>
        <authorList>
            <person name="Schwarz E.M."/>
            <person name="Hu Y."/>
            <person name="Antoshechkin I."/>
            <person name="Miller M.M."/>
            <person name="Sternberg P.W."/>
            <person name="Aroian R.V."/>
        </authorList>
    </citation>
    <scope>NUCLEOTIDE SEQUENCE</scope>
    <source>
        <strain evidence="2">HY135</strain>
    </source>
</reference>
<evidence type="ECO:0000313" key="2">
    <source>
        <dbReference type="Proteomes" id="UP000024635"/>
    </source>
</evidence>
<organism evidence="1 2">
    <name type="scientific">Ancylostoma ceylanicum</name>
    <dbReference type="NCBI Taxonomy" id="53326"/>
    <lineage>
        <taxon>Eukaryota</taxon>
        <taxon>Metazoa</taxon>
        <taxon>Ecdysozoa</taxon>
        <taxon>Nematoda</taxon>
        <taxon>Chromadorea</taxon>
        <taxon>Rhabditida</taxon>
        <taxon>Rhabditina</taxon>
        <taxon>Rhabditomorpha</taxon>
        <taxon>Strongyloidea</taxon>
        <taxon>Ancylostomatidae</taxon>
        <taxon>Ancylostomatinae</taxon>
        <taxon>Ancylostoma</taxon>
    </lineage>
</organism>